<dbReference type="AlphaFoldDB" id="A0AA40LVU4"/>
<evidence type="ECO:0000313" key="2">
    <source>
        <dbReference type="Proteomes" id="UP001177744"/>
    </source>
</evidence>
<evidence type="ECO:0008006" key="3">
    <source>
        <dbReference type="Google" id="ProtNLM"/>
    </source>
</evidence>
<dbReference type="Proteomes" id="UP001177744">
    <property type="component" value="Unassembled WGS sequence"/>
</dbReference>
<evidence type="ECO:0000313" key="1">
    <source>
        <dbReference type="EMBL" id="KAK1345572.1"/>
    </source>
</evidence>
<name>A0AA40LVU4_CNENI</name>
<sequence>MNPQCARCGKVVYPTEKVNCLDKVSGGSGLHLLREVLASGTEGDRWSGCRCGPGSVCGTRRKTPAGVSESTLTGGVGAGRGFVGVRAAGVRGCSGLG</sequence>
<organism evidence="1 2">
    <name type="scientific">Cnephaeus nilssonii</name>
    <name type="common">Northern bat</name>
    <name type="synonym">Eptesicus nilssonii</name>
    <dbReference type="NCBI Taxonomy" id="3371016"/>
    <lineage>
        <taxon>Eukaryota</taxon>
        <taxon>Metazoa</taxon>
        <taxon>Chordata</taxon>
        <taxon>Craniata</taxon>
        <taxon>Vertebrata</taxon>
        <taxon>Euteleostomi</taxon>
        <taxon>Mammalia</taxon>
        <taxon>Eutheria</taxon>
        <taxon>Laurasiatheria</taxon>
        <taxon>Chiroptera</taxon>
        <taxon>Yangochiroptera</taxon>
        <taxon>Vespertilionidae</taxon>
        <taxon>Cnephaeus</taxon>
    </lineage>
</organism>
<reference evidence="1" key="1">
    <citation type="submission" date="2023-06" db="EMBL/GenBank/DDBJ databases">
        <title>Reference genome for the Northern bat (Eptesicus nilssonii), a most northern bat species.</title>
        <authorList>
            <person name="Laine V.N."/>
            <person name="Pulliainen A.T."/>
            <person name="Lilley T.M."/>
        </authorList>
    </citation>
    <scope>NUCLEOTIDE SEQUENCE</scope>
    <source>
        <strain evidence="1">BLF_Eptnil</strain>
        <tissue evidence="1">Kidney</tissue>
    </source>
</reference>
<gene>
    <name evidence="1" type="ORF">QTO34_008033</name>
</gene>
<proteinExistence type="predicted"/>
<comment type="caution">
    <text evidence="1">The sequence shown here is derived from an EMBL/GenBank/DDBJ whole genome shotgun (WGS) entry which is preliminary data.</text>
</comment>
<accession>A0AA40LVU4</accession>
<keyword evidence="2" id="KW-1185">Reference proteome</keyword>
<protein>
    <recommendedName>
        <fullName evidence="3">LIM zinc-binding domain-containing protein</fullName>
    </recommendedName>
</protein>
<dbReference type="EMBL" id="JAULJE010000002">
    <property type="protein sequence ID" value="KAK1345572.1"/>
    <property type="molecule type" value="Genomic_DNA"/>
</dbReference>